<keyword evidence="4" id="KW-1185">Reference proteome</keyword>
<evidence type="ECO:0000259" key="2">
    <source>
        <dbReference type="Pfam" id="PF00589"/>
    </source>
</evidence>
<accession>A0ABU1IIM3</accession>
<comment type="caution">
    <text evidence="3">The sequence shown here is derived from an EMBL/GenBank/DDBJ whole genome shotgun (WGS) entry which is preliminary data.</text>
</comment>
<evidence type="ECO:0000313" key="4">
    <source>
        <dbReference type="Proteomes" id="UP001185012"/>
    </source>
</evidence>
<feature type="domain" description="Tyr recombinase" evidence="2">
    <location>
        <begin position="51"/>
        <end position="92"/>
    </location>
</feature>
<dbReference type="InterPro" id="IPR002104">
    <property type="entry name" value="Integrase_catalytic"/>
</dbReference>
<evidence type="ECO:0000256" key="1">
    <source>
        <dbReference type="ARBA" id="ARBA00023172"/>
    </source>
</evidence>
<sequence length="144" mass="16804">MISIQPYSLKNNPPKKDEFEDLKNSIPPRFFGSRKPNLRDFLIRILFMTQSISLHKFRHFLLTWLKKQGIDDALIQPYSGHASRKSLEVYSKLVITDAQDEYKVSSLKFPYKYERLENHMGSQVVFPFNRLMAPNLPDAPSTSL</sequence>
<gene>
    <name evidence="3" type="ORF">JOE21_000380</name>
</gene>
<dbReference type="RefSeq" id="WP_309861681.1">
    <property type="nucleotide sequence ID" value="NZ_JAVDQG010000001.1"/>
</dbReference>
<name>A0ABU1IIM3_9BACL</name>
<dbReference type="EMBL" id="JAVDQG010000001">
    <property type="protein sequence ID" value="MDR6224392.1"/>
    <property type="molecule type" value="Genomic_DNA"/>
</dbReference>
<evidence type="ECO:0000313" key="3">
    <source>
        <dbReference type="EMBL" id="MDR6224392.1"/>
    </source>
</evidence>
<keyword evidence="1" id="KW-0233">DNA recombination</keyword>
<dbReference type="Pfam" id="PF00589">
    <property type="entry name" value="Phage_integrase"/>
    <property type="match status" value="1"/>
</dbReference>
<proteinExistence type="predicted"/>
<dbReference type="Proteomes" id="UP001185012">
    <property type="component" value="Unassembled WGS sequence"/>
</dbReference>
<dbReference type="InterPro" id="IPR011010">
    <property type="entry name" value="DNA_brk_join_enz"/>
</dbReference>
<dbReference type="SUPFAM" id="SSF56349">
    <property type="entry name" value="DNA breaking-rejoining enzymes"/>
    <property type="match status" value="1"/>
</dbReference>
<protein>
    <submittedName>
        <fullName evidence="3">Integrase</fullName>
    </submittedName>
</protein>
<organism evidence="3 4">
    <name type="scientific">Desmospora profundinema</name>
    <dbReference type="NCBI Taxonomy" id="1571184"/>
    <lineage>
        <taxon>Bacteria</taxon>
        <taxon>Bacillati</taxon>
        <taxon>Bacillota</taxon>
        <taxon>Bacilli</taxon>
        <taxon>Bacillales</taxon>
        <taxon>Thermoactinomycetaceae</taxon>
        <taxon>Desmospora</taxon>
    </lineage>
</organism>
<dbReference type="InterPro" id="IPR013762">
    <property type="entry name" value="Integrase-like_cat_sf"/>
</dbReference>
<dbReference type="Gene3D" id="1.10.443.10">
    <property type="entry name" value="Intergrase catalytic core"/>
    <property type="match status" value="1"/>
</dbReference>
<reference evidence="3 4" key="1">
    <citation type="submission" date="2023-07" db="EMBL/GenBank/DDBJ databases">
        <title>Genomic Encyclopedia of Type Strains, Phase IV (KMG-IV): sequencing the most valuable type-strain genomes for metagenomic binning, comparative biology and taxonomic classification.</title>
        <authorList>
            <person name="Goeker M."/>
        </authorList>
    </citation>
    <scope>NUCLEOTIDE SEQUENCE [LARGE SCALE GENOMIC DNA]</scope>
    <source>
        <strain evidence="3 4">DSM 45903</strain>
    </source>
</reference>